<evidence type="ECO:0000256" key="2">
    <source>
        <dbReference type="ARBA" id="ARBA00023125"/>
    </source>
</evidence>
<dbReference type="Pfam" id="PF12802">
    <property type="entry name" value="MarR_2"/>
    <property type="match status" value="1"/>
</dbReference>
<dbReference type="GO" id="GO:0003677">
    <property type="term" value="F:DNA binding"/>
    <property type="evidence" value="ECO:0007669"/>
    <property type="project" value="UniProtKB-KW"/>
</dbReference>
<evidence type="ECO:0000256" key="1">
    <source>
        <dbReference type="ARBA" id="ARBA00023015"/>
    </source>
</evidence>
<dbReference type="InterPro" id="IPR036388">
    <property type="entry name" value="WH-like_DNA-bd_sf"/>
</dbReference>
<accession>A0A9D1CZN5</accession>
<reference evidence="5" key="2">
    <citation type="journal article" date="2021" name="PeerJ">
        <title>Extensive microbial diversity within the chicken gut microbiome revealed by metagenomics and culture.</title>
        <authorList>
            <person name="Gilroy R."/>
            <person name="Ravi A."/>
            <person name="Getino M."/>
            <person name="Pursley I."/>
            <person name="Horton D.L."/>
            <person name="Alikhan N.F."/>
            <person name="Baker D."/>
            <person name="Gharbi K."/>
            <person name="Hall N."/>
            <person name="Watson M."/>
            <person name="Adriaenssens E.M."/>
            <person name="Foster-Nyarko E."/>
            <person name="Jarju S."/>
            <person name="Secka A."/>
            <person name="Antonio M."/>
            <person name="Oren A."/>
            <person name="Chaudhuri R.R."/>
            <person name="La Ragione R."/>
            <person name="Hildebrand F."/>
            <person name="Pallen M.J."/>
        </authorList>
    </citation>
    <scope>NUCLEOTIDE SEQUENCE</scope>
    <source>
        <strain evidence="5">ChiSjej3B21-11622</strain>
    </source>
</reference>
<proteinExistence type="predicted"/>
<keyword evidence="3" id="KW-0804">Transcription</keyword>
<reference evidence="5" key="1">
    <citation type="submission" date="2020-10" db="EMBL/GenBank/DDBJ databases">
        <authorList>
            <person name="Gilroy R."/>
        </authorList>
    </citation>
    <scope>NUCLEOTIDE SEQUENCE</scope>
    <source>
        <strain evidence="5">ChiSjej3B21-11622</strain>
    </source>
</reference>
<dbReference type="Gene3D" id="1.10.10.10">
    <property type="entry name" value="Winged helix-like DNA-binding domain superfamily/Winged helix DNA-binding domain"/>
    <property type="match status" value="1"/>
</dbReference>
<keyword evidence="2" id="KW-0238">DNA-binding</keyword>
<evidence type="ECO:0000313" key="5">
    <source>
        <dbReference type="EMBL" id="HIQ95285.1"/>
    </source>
</evidence>
<dbReference type="PANTHER" id="PTHR42756">
    <property type="entry name" value="TRANSCRIPTIONAL REGULATOR, MARR"/>
    <property type="match status" value="1"/>
</dbReference>
<dbReference type="SUPFAM" id="SSF46785">
    <property type="entry name" value="Winged helix' DNA-binding domain"/>
    <property type="match status" value="1"/>
</dbReference>
<dbReference type="GO" id="GO:0003700">
    <property type="term" value="F:DNA-binding transcription factor activity"/>
    <property type="evidence" value="ECO:0007669"/>
    <property type="project" value="InterPro"/>
</dbReference>
<gene>
    <name evidence="5" type="ORF">IAB26_01855</name>
</gene>
<comment type="caution">
    <text evidence="5">The sequence shown here is derived from an EMBL/GenBank/DDBJ whole genome shotgun (WGS) entry which is preliminary data.</text>
</comment>
<dbReference type="EMBL" id="DVFT01000025">
    <property type="protein sequence ID" value="HIQ95285.1"/>
    <property type="molecule type" value="Genomic_DNA"/>
</dbReference>
<dbReference type="SMART" id="SM00347">
    <property type="entry name" value="HTH_MARR"/>
    <property type="match status" value="1"/>
</dbReference>
<dbReference type="Proteomes" id="UP000886886">
    <property type="component" value="Unassembled WGS sequence"/>
</dbReference>
<feature type="domain" description="HTH marR-type" evidence="4">
    <location>
        <begin position="7"/>
        <end position="142"/>
    </location>
</feature>
<dbReference type="InterPro" id="IPR000835">
    <property type="entry name" value="HTH_MarR-typ"/>
</dbReference>
<dbReference type="InterPro" id="IPR036390">
    <property type="entry name" value="WH_DNA-bd_sf"/>
</dbReference>
<evidence type="ECO:0000313" key="6">
    <source>
        <dbReference type="Proteomes" id="UP000886886"/>
    </source>
</evidence>
<evidence type="ECO:0000256" key="3">
    <source>
        <dbReference type="ARBA" id="ARBA00023163"/>
    </source>
</evidence>
<dbReference type="AlphaFoldDB" id="A0A9D1CZN5"/>
<keyword evidence="1" id="KW-0805">Transcription regulation</keyword>
<organism evidence="5 6">
    <name type="scientific">Candidatus Limivivens merdigallinarum</name>
    <dbReference type="NCBI Taxonomy" id="2840859"/>
    <lineage>
        <taxon>Bacteria</taxon>
        <taxon>Bacillati</taxon>
        <taxon>Bacillota</taxon>
        <taxon>Clostridia</taxon>
        <taxon>Lachnospirales</taxon>
        <taxon>Lachnospiraceae</taxon>
        <taxon>Lachnospiraceae incertae sedis</taxon>
        <taxon>Candidatus Limivivens</taxon>
    </lineage>
</organism>
<evidence type="ECO:0000259" key="4">
    <source>
        <dbReference type="PROSITE" id="PS50995"/>
    </source>
</evidence>
<protein>
    <submittedName>
        <fullName evidence="5">Winged helix-turn-helix transcriptional regulator</fullName>
    </submittedName>
</protein>
<name>A0A9D1CZN5_9FIRM</name>
<dbReference type="PROSITE" id="PS50995">
    <property type="entry name" value="HTH_MARR_2"/>
    <property type="match status" value="1"/>
</dbReference>
<sequence length="163" mass="19203">MRGGKPECPMGRLIYMLSHQMKRRSFTQEDDWGLTMTQKHVLKFILMESLNRDIFQKDVEEEFQVRRSTATGMLKLMEKNGFIIRENVVQDARLKKIIPTGKAEKLREEIFANIQETERILCEGIPKNALEQCSKVLWKMFLNLSEMETLKPEQNDKEVDRPI</sequence>
<dbReference type="PANTHER" id="PTHR42756:SF1">
    <property type="entry name" value="TRANSCRIPTIONAL REPRESSOR OF EMRAB OPERON"/>
    <property type="match status" value="1"/>
</dbReference>